<dbReference type="InterPro" id="IPR038005">
    <property type="entry name" value="RX-like_CC"/>
</dbReference>
<dbReference type="InterPro" id="IPR002182">
    <property type="entry name" value="NB-ARC"/>
</dbReference>
<evidence type="ECO:0000256" key="2">
    <source>
        <dbReference type="ARBA" id="ARBA00022614"/>
    </source>
</evidence>
<evidence type="ECO:0000259" key="7">
    <source>
        <dbReference type="Pfam" id="PF18052"/>
    </source>
</evidence>
<keyword evidence="2" id="KW-0433">Leucine-rich repeat</keyword>
<dbReference type="InterPro" id="IPR027417">
    <property type="entry name" value="P-loop_NTPase"/>
</dbReference>
<evidence type="ECO:0000256" key="4">
    <source>
        <dbReference type="ARBA" id="ARBA00022741"/>
    </source>
</evidence>
<comment type="similarity">
    <text evidence="1">Belongs to the disease resistance NB-LRR family.</text>
</comment>
<keyword evidence="4" id="KW-0547">Nucleotide-binding</keyword>
<comment type="caution">
    <text evidence="8">The sequence shown here is derived from an EMBL/GenBank/DDBJ whole genome shotgun (WGS) entry which is preliminary data.</text>
</comment>
<dbReference type="OrthoDB" id="694921at2759"/>
<gene>
    <name evidence="8" type="ORF">LUZ63_002582</name>
</gene>
<dbReference type="Pfam" id="PF00931">
    <property type="entry name" value="NB-ARC"/>
    <property type="match status" value="1"/>
</dbReference>
<dbReference type="EMBL" id="JAMQYH010000001">
    <property type="protein sequence ID" value="KAJ1702803.1"/>
    <property type="molecule type" value="Genomic_DNA"/>
</dbReference>
<dbReference type="InterPro" id="IPR041118">
    <property type="entry name" value="Rx_N"/>
</dbReference>
<dbReference type="PANTHER" id="PTHR19338">
    <property type="entry name" value="TRANSLOCASE OF INNER MITOCHONDRIAL MEMBRANE 13 HOMOLOG"/>
    <property type="match status" value="1"/>
</dbReference>
<dbReference type="PRINTS" id="PR00364">
    <property type="entry name" value="DISEASERSIST"/>
</dbReference>
<keyword evidence="5" id="KW-0611">Plant defense</keyword>
<protein>
    <submittedName>
        <fullName evidence="8">Uncharacterized protein</fullName>
    </submittedName>
</protein>
<organism evidence="8 9">
    <name type="scientific">Rhynchospora breviuscula</name>
    <dbReference type="NCBI Taxonomy" id="2022672"/>
    <lineage>
        <taxon>Eukaryota</taxon>
        <taxon>Viridiplantae</taxon>
        <taxon>Streptophyta</taxon>
        <taxon>Embryophyta</taxon>
        <taxon>Tracheophyta</taxon>
        <taxon>Spermatophyta</taxon>
        <taxon>Magnoliopsida</taxon>
        <taxon>Liliopsida</taxon>
        <taxon>Poales</taxon>
        <taxon>Cyperaceae</taxon>
        <taxon>Cyperoideae</taxon>
        <taxon>Rhynchosporeae</taxon>
        <taxon>Rhynchospora</taxon>
    </lineage>
</organism>
<dbReference type="GO" id="GO:0043531">
    <property type="term" value="F:ADP binding"/>
    <property type="evidence" value="ECO:0007669"/>
    <property type="project" value="InterPro"/>
</dbReference>
<dbReference type="SUPFAM" id="SSF52540">
    <property type="entry name" value="P-loop containing nucleoside triphosphate hydrolases"/>
    <property type="match status" value="1"/>
</dbReference>
<feature type="domain" description="NB-ARC" evidence="6">
    <location>
        <begin position="165"/>
        <end position="286"/>
    </location>
</feature>
<evidence type="ECO:0000313" key="9">
    <source>
        <dbReference type="Proteomes" id="UP001151287"/>
    </source>
</evidence>
<dbReference type="Gene3D" id="1.20.5.4130">
    <property type="match status" value="1"/>
</dbReference>
<dbReference type="Gene3D" id="3.40.50.300">
    <property type="entry name" value="P-loop containing nucleotide triphosphate hydrolases"/>
    <property type="match status" value="1"/>
</dbReference>
<dbReference type="CDD" id="cd14798">
    <property type="entry name" value="RX-CC_like"/>
    <property type="match status" value="1"/>
</dbReference>
<name>A0A9Q0CZ18_9POAL</name>
<evidence type="ECO:0000259" key="6">
    <source>
        <dbReference type="Pfam" id="PF00931"/>
    </source>
</evidence>
<evidence type="ECO:0000256" key="1">
    <source>
        <dbReference type="ARBA" id="ARBA00008894"/>
    </source>
</evidence>
<reference evidence="8" key="1">
    <citation type="journal article" date="2022" name="Cell">
        <title>Repeat-based holocentromeres influence genome architecture and karyotype evolution.</title>
        <authorList>
            <person name="Hofstatter P.G."/>
            <person name="Thangavel G."/>
            <person name="Lux T."/>
            <person name="Neumann P."/>
            <person name="Vondrak T."/>
            <person name="Novak P."/>
            <person name="Zhang M."/>
            <person name="Costa L."/>
            <person name="Castellani M."/>
            <person name="Scott A."/>
            <person name="Toegelov H."/>
            <person name="Fuchs J."/>
            <person name="Mata-Sucre Y."/>
            <person name="Dias Y."/>
            <person name="Vanzela A.L.L."/>
            <person name="Huettel B."/>
            <person name="Almeida C.C.S."/>
            <person name="Simkova H."/>
            <person name="Souza G."/>
            <person name="Pedrosa-Harand A."/>
            <person name="Macas J."/>
            <person name="Mayer K.F.X."/>
            <person name="Houben A."/>
            <person name="Marques A."/>
        </authorList>
    </citation>
    <scope>NUCLEOTIDE SEQUENCE</scope>
    <source>
        <strain evidence="8">RhyBre1mFocal</strain>
    </source>
</reference>
<keyword evidence="9" id="KW-1185">Reference proteome</keyword>
<sequence>MAESILRLVLEKLGDVFVKEVLHRYGVSKQMEKVRYELSWIQAFLKDSDRKRIMDERQKKWLNEVKDLACWIEDVIDSFLLEVPEQKPGKREAVKRSFMKVKKLPSNHKLGDEINKIEARIREINESRVRYGITSLGEGIEEEIRQPVRRILFPDVEDDSIVGFEADMERIVSLLLEAKIMRRYVISIVGTGGLGKTTLARKVYNSEAVKTEFDIRLWVISQKFEKFELIDALRNIADQLQIEPPRDLSEHQLTKLYRSLTKKRYLLVLDDIWTTNLWTQIEGIFSMQIMGVGYS</sequence>
<proteinExistence type="inferred from homology"/>
<evidence type="ECO:0000313" key="8">
    <source>
        <dbReference type="EMBL" id="KAJ1702803.1"/>
    </source>
</evidence>
<accession>A0A9Q0CZ18</accession>
<dbReference type="AlphaFoldDB" id="A0A9Q0CZ18"/>
<dbReference type="Pfam" id="PF18052">
    <property type="entry name" value="Rx_N"/>
    <property type="match status" value="1"/>
</dbReference>
<evidence type="ECO:0000256" key="3">
    <source>
        <dbReference type="ARBA" id="ARBA00022737"/>
    </source>
</evidence>
<dbReference type="GO" id="GO:0006952">
    <property type="term" value="P:defense response"/>
    <property type="evidence" value="ECO:0007669"/>
    <property type="project" value="UniProtKB-KW"/>
</dbReference>
<dbReference type="PANTHER" id="PTHR19338:SF66">
    <property type="entry name" value="NB-ARC DOMAIN-CONTAINING PROTEIN"/>
    <property type="match status" value="1"/>
</dbReference>
<dbReference type="Proteomes" id="UP001151287">
    <property type="component" value="Unassembled WGS sequence"/>
</dbReference>
<feature type="domain" description="Disease resistance N-terminal" evidence="7">
    <location>
        <begin position="6"/>
        <end position="92"/>
    </location>
</feature>
<keyword evidence="3" id="KW-0677">Repeat</keyword>
<evidence type="ECO:0000256" key="5">
    <source>
        <dbReference type="ARBA" id="ARBA00022821"/>
    </source>
</evidence>